<evidence type="ECO:0000256" key="2">
    <source>
        <dbReference type="ARBA" id="ARBA00023004"/>
    </source>
</evidence>
<dbReference type="InterPro" id="IPR019052">
    <property type="entry name" value="DUF2383"/>
</dbReference>
<dbReference type="RefSeq" id="WP_270896128.1">
    <property type="nucleotide sequence ID" value="NZ_JBHSPF010000015.1"/>
</dbReference>
<feature type="domain" description="DUF2383" evidence="3">
    <location>
        <begin position="4"/>
        <end position="110"/>
    </location>
</feature>
<evidence type="ECO:0000256" key="1">
    <source>
        <dbReference type="ARBA" id="ARBA00022434"/>
    </source>
</evidence>
<dbReference type="Gene3D" id="1.20.1260.10">
    <property type="match status" value="1"/>
</dbReference>
<keyword evidence="1" id="KW-0409">Iron storage</keyword>
<accession>A0ABW0U5C1</accession>
<dbReference type="InterPro" id="IPR012347">
    <property type="entry name" value="Ferritin-like"/>
</dbReference>
<dbReference type="PANTHER" id="PTHR30295:SF1">
    <property type="entry name" value="DNA PROTECTION DURING STARVATION PROTEIN"/>
    <property type="match status" value="1"/>
</dbReference>
<reference evidence="5" key="1">
    <citation type="journal article" date="2019" name="Int. J. Syst. Evol. Microbiol.">
        <title>The Global Catalogue of Microorganisms (GCM) 10K type strain sequencing project: providing services to taxonomists for standard genome sequencing and annotation.</title>
        <authorList>
            <consortium name="The Broad Institute Genomics Platform"/>
            <consortium name="The Broad Institute Genome Sequencing Center for Infectious Disease"/>
            <person name="Wu L."/>
            <person name="Ma J."/>
        </authorList>
    </citation>
    <scope>NUCLEOTIDE SEQUENCE [LARGE SCALE GENOMIC DNA]</scope>
    <source>
        <strain evidence="5">CGMCC 1.15790</strain>
    </source>
</reference>
<name>A0ABW0U5C1_9BACI</name>
<sequence length="146" mass="16985">MNRIIKELNQFLEGNYMAIHAYNQYIYHTNEVELKKTLQNIQQNHKKHTTMIAERIQNLGGIPTQDVGIKGRFAEMMQHITGKTTDPVHIIKDALAGEERGIKKSKEMLKGDLDSESFQLVKHILEEDEKHVERLQQLLHEKTSRV</sequence>
<organism evidence="4 5">
    <name type="scientific">Aliibacillus thermotolerans</name>
    <dbReference type="NCBI Taxonomy" id="1834418"/>
    <lineage>
        <taxon>Bacteria</taxon>
        <taxon>Bacillati</taxon>
        <taxon>Bacillota</taxon>
        <taxon>Bacilli</taxon>
        <taxon>Bacillales</taxon>
        <taxon>Bacillaceae</taxon>
        <taxon>Aliibacillus</taxon>
    </lineage>
</organism>
<dbReference type="Proteomes" id="UP001596143">
    <property type="component" value="Unassembled WGS sequence"/>
</dbReference>
<evidence type="ECO:0000313" key="4">
    <source>
        <dbReference type="EMBL" id="MFC5627949.1"/>
    </source>
</evidence>
<protein>
    <submittedName>
        <fullName evidence="4">Ferritin-like domain-containing protein</fullName>
    </submittedName>
</protein>
<evidence type="ECO:0000259" key="3">
    <source>
        <dbReference type="Pfam" id="PF09537"/>
    </source>
</evidence>
<dbReference type="CDD" id="cd00657">
    <property type="entry name" value="Ferritin_like"/>
    <property type="match status" value="1"/>
</dbReference>
<evidence type="ECO:0000313" key="5">
    <source>
        <dbReference type="Proteomes" id="UP001596143"/>
    </source>
</evidence>
<comment type="caution">
    <text evidence="4">The sequence shown here is derived from an EMBL/GenBank/DDBJ whole genome shotgun (WGS) entry which is preliminary data.</text>
</comment>
<keyword evidence="2" id="KW-0408">Iron</keyword>
<keyword evidence="5" id="KW-1185">Reference proteome</keyword>
<gene>
    <name evidence="4" type="ORF">ACFPTR_03440</name>
</gene>
<dbReference type="InterPro" id="IPR009078">
    <property type="entry name" value="Ferritin-like_SF"/>
</dbReference>
<dbReference type="SUPFAM" id="SSF47240">
    <property type="entry name" value="Ferritin-like"/>
    <property type="match status" value="1"/>
</dbReference>
<proteinExistence type="predicted"/>
<dbReference type="Pfam" id="PF09537">
    <property type="entry name" value="DUF2383"/>
    <property type="match status" value="1"/>
</dbReference>
<dbReference type="PANTHER" id="PTHR30295">
    <property type="entry name" value="BACTERIOFERRITIN"/>
    <property type="match status" value="1"/>
</dbReference>
<dbReference type="EMBL" id="JBHSPF010000015">
    <property type="protein sequence ID" value="MFC5627949.1"/>
    <property type="molecule type" value="Genomic_DNA"/>
</dbReference>